<dbReference type="PROSITE" id="PS51873">
    <property type="entry name" value="TRIAD"/>
    <property type="match status" value="1"/>
</dbReference>
<protein>
    <recommendedName>
        <fullName evidence="8">RING-type domain-containing protein</fullName>
    </recommendedName>
</protein>
<dbReference type="AlphaFoldDB" id="A0A812TK30"/>
<feature type="compositionally biased region" description="Basic and acidic residues" evidence="7">
    <location>
        <begin position="213"/>
        <end position="230"/>
    </location>
</feature>
<keyword evidence="6" id="KW-0862">Zinc</keyword>
<keyword evidence="1" id="KW-0808">Transferase</keyword>
<evidence type="ECO:0000313" key="9">
    <source>
        <dbReference type="EMBL" id="CAE7527007.1"/>
    </source>
</evidence>
<evidence type="ECO:0000256" key="3">
    <source>
        <dbReference type="ARBA" id="ARBA00022737"/>
    </source>
</evidence>
<feature type="region of interest" description="Disordered" evidence="7">
    <location>
        <begin position="213"/>
        <end position="237"/>
    </location>
</feature>
<evidence type="ECO:0000256" key="5">
    <source>
        <dbReference type="ARBA" id="ARBA00022786"/>
    </source>
</evidence>
<evidence type="ECO:0000256" key="2">
    <source>
        <dbReference type="ARBA" id="ARBA00022723"/>
    </source>
</evidence>
<dbReference type="InterPro" id="IPR044066">
    <property type="entry name" value="TRIAD_supradom"/>
</dbReference>
<reference evidence="9" key="1">
    <citation type="submission" date="2021-02" db="EMBL/GenBank/DDBJ databases">
        <authorList>
            <person name="Dougan E. K."/>
            <person name="Rhodes N."/>
            <person name="Thang M."/>
            <person name="Chan C."/>
        </authorList>
    </citation>
    <scope>NUCLEOTIDE SEQUENCE</scope>
</reference>
<keyword evidence="3" id="KW-0677">Repeat</keyword>
<keyword evidence="2" id="KW-0479">Metal-binding</keyword>
<name>A0A812TK30_9DINO</name>
<keyword evidence="10" id="KW-1185">Reference proteome</keyword>
<evidence type="ECO:0000313" key="10">
    <source>
        <dbReference type="Proteomes" id="UP000604046"/>
    </source>
</evidence>
<comment type="caution">
    <text evidence="9">The sequence shown here is derived from an EMBL/GenBank/DDBJ whole genome shotgun (WGS) entry which is preliminary data.</text>
</comment>
<dbReference type="OrthoDB" id="1431934at2759"/>
<evidence type="ECO:0000256" key="6">
    <source>
        <dbReference type="ARBA" id="ARBA00022833"/>
    </source>
</evidence>
<proteinExistence type="predicted"/>
<dbReference type="GO" id="GO:0016740">
    <property type="term" value="F:transferase activity"/>
    <property type="evidence" value="ECO:0007669"/>
    <property type="project" value="UniProtKB-KW"/>
</dbReference>
<gene>
    <name evidence="9" type="ORF">SNAT2548_LOCUS29505</name>
</gene>
<evidence type="ECO:0000256" key="4">
    <source>
        <dbReference type="ARBA" id="ARBA00022771"/>
    </source>
</evidence>
<dbReference type="Gene3D" id="1.20.120.1750">
    <property type="match status" value="1"/>
</dbReference>
<evidence type="ECO:0000256" key="7">
    <source>
        <dbReference type="SAM" id="MobiDB-lite"/>
    </source>
</evidence>
<feature type="domain" description="RING-type" evidence="8">
    <location>
        <begin position="1"/>
        <end position="155"/>
    </location>
</feature>
<dbReference type="EMBL" id="CAJNDS010002564">
    <property type="protein sequence ID" value="CAE7527007.1"/>
    <property type="molecule type" value="Genomic_DNA"/>
</dbReference>
<evidence type="ECO:0000259" key="8">
    <source>
        <dbReference type="PROSITE" id="PS51873"/>
    </source>
</evidence>
<keyword evidence="4" id="KW-0863">Zinc-finger</keyword>
<keyword evidence="5" id="KW-0833">Ubl conjugation pathway</keyword>
<sequence>MAASSSQDPQPTYPNYPEMVDCMVCGEKGVAKRRPGYRMTCADCTKCKGRFCVKCRGPWFETHSCKVFLDQFELFKDLEWFFRKGEQIDDFRENLQPFGYKMCPGCFQPVIKDNEDDCDHIYCSNPNCRMEFCWQCLANRKVVEVHGNHHHKPKCPYYFEYDGKDKYMPEKCDVCKKYERCCVTPLAYSKMSKSQREGYPPEGWTAYAVRKEKEMEEKKMEKERRRERREARRRRLEQAQEAGIFDFVQRLFLPSSTPEPSPGSPE</sequence>
<evidence type="ECO:0000256" key="1">
    <source>
        <dbReference type="ARBA" id="ARBA00022679"/>
    </source>
</evidence>
<dbReference type="SUPFAM" id="SSF57850">
    <property type="entry name" value="RING/U-box"/>
    <property type="match status" value="1"/>
</dbReference>
<dbReference type="Proteomes" id="UP000604046">
    <property type="component" value="Unassembled WGS sequence"/>
</dbReference>
<accession>A0A812TK30</accession>
<organism evidence="9 10">
    <name type="scientific">Symbiodinium natans</name>
    <dbReference type="NCBI Taxonomy" id="878477"/>
    <lineage>
        <taxon>Eukaryota</taxon>
        <taxon>Sar</taxon>
        <taxon>Alveolata</taxon>
        <taxon>Dinophyceae</taxon>
        <taxon>Suessiales</taxon>
        <taxon>Symbiodiniaceae</taxon>
        <taxon>Symbiodinium</taxon>
    </lineage>
</organism>
<dbReference type="GO" id="GO:0008270">
    <property type="term" value="F:zinc ion binding"/>
    <property type="evidence" value="ECO:0007669"/>
    <property type="project" value="UniProtKB-KW"/>
</dbReference>